<gene>
    <name evidence="4" type="ORF">CVT26_008687</name>
</gene>
<evidence type="ECO:0000259" key="3">
    <source>
        <dbReference type="PROSITE" id="PS50013"/>
    </source>
</evidence>
<comment type="caution">
    <text evidence="4">The sequence shown here is derived from an EMBL/GenBank/DDBJ whole genome shotgun (WGS) entry which is preliminary data.</text>
</comment>
<dbReference type="PANTHER" id="PTHR22812">
    <property type="entry name" value="CHROMOBOX PROTEIN"/>
    <property type="match status" value="1"/>
</dbReference>
<evidence type="ECO:0000256" key="1">
    <source>
        <dbReference type="ARBA" id="ARBA00004123"/>
    </source>
</evidence>
<accession>A0A409XY13</accession>
<evidence type="ECO:0000256" key="2">
    <source>
        <dbReference type="ARBA" id="ARBA00023242"/>
    </source>
</evidence>
<sequence>MGKRKKAKKAKEEESEGFPVEVITKARVVPVDDDDVDEVSSKTKEKRRHQDAKWEYYVKWAGYGEDQNSWEPEENLESCERLLASFWRHVGMDDEDYPIGYVVKAKKSWIS</sequence>
<dbReference type="AlphaFoldDB" id="A0A409XY13"/>
<dbReference type="PROSITE" id="PS00598">
    <property type="entry name" value="CHROMO_1"/>
    <property type="match status" value="1"/>
</dbReference>
<dbReference type="SMART" id="SM00298">
    <property type="entry name" value="CHROMO"/>
    <property type="match status" value="1"/>
</dbReference>
<dbReference type="SUPFAM" id="SSF54160">
    <property type="entry name" value="Chromo domain-like"/>
    <property type="match status" value="1"/>
</dbReference>
<dbReference type="OrthoDB" id="2630497at2759"/>
<evidence type="ECO:0000313" key="4">
    <source>
        <dbReference type="EMBL" id="PPQ95658.1"/>
    </source>
</evidence>
<keyword evidence="2" id="KW-0539">Nucleus</keyword>
<dbReference type="InterPro" id="IPR000953">
    <property type="entry name" value="Chromo/chromo_shadow_dom"/>
</dbReference>
<feature type="domain" description="Chromo" evidence="3">
    <location>
        <begin position="34"/>
        <end position="98"/>
    </location>
</feature>
<dbReference type="Proteomes" id="UP000284706">
    <property type="component" value="Unassembled WGS sequence"/>
</dbReference>
<proteinExistence type="predicted"/>
<name>A0A409XY13_9AGAR</name>
<dbReference type="Pfam" id="PF00385">
    <property type="entry name" value="Chromo"/>
    <property type="match status" value="1"/>
</dbReference>
<dbReference type="InterPro" id="IPR051219">
    <property type="entry name" value="Heterochromatin_chromo-domain"/>
</dbReference>
<dbReference type="InterPro" id="IPR023779">
    <property type="entry name" value="Chromodomain_CS"/>
</dbReference>
<organism evidence="4 5">
    <name type="scientific">Gymnopilus dilepis</name>
    <dbReference type="NCBI Taxonomy" id="231916"/>
    <lineage>
        <taxon>Eukaryota</taxon>
        <taxon>Fungi</taxon>
        <taxon>Dikarya</taxon>
        <taxon>Basidiomycota</taxon>
        <taxon>Agaricomycotina</taxon>
        <taxon>Agaricomycetes</taxon>
        <taxon>Agaricomycetidae</taxon>
        <taxon>Agaricales</taxon>
        <taxon>Agaricineae</taxon>
        <taxon>Hymenogastraceae</taxon>
        <taxon>Gymnopilus</taxon>
    </lineage>
</organism>
<dbReference type="Gene3D" id="2.40.50.40">
    <property type="match status" value="1"/>
</dbReference>
<dbReference type="STRING" id="231916.A0A409XY13"/>
<protein>
    <recommendedName>
        <fullName evidence="3">Chromo domain-containing protein</fullName>
    </recommendedName>
</protein>
<dbReference type="GO" id="GO:0005634">
    <property type="term" value="C:nucleus"/>
    <property type="evidence" value="ECO:0007669"/>
    <property type="project" value="UniProtKB-SubCell"/>
</dbReference>
<dbReference type="PROSITE" id="PS50013">
    <property type="entry name" value="CHROMO_2"/>
    <property type="match status" value="1"/>
</dbReference>
<comment type="subcellular location">
    <subcellularLocation>
        <location evidence="1">Nucleus</location>
    </subcellularLocation>
</comment>
<evidence type="ECO:0000313" key="5">
    <source>
        <dbReference type="Proteomes" id="UP000284706"/>
    </source>
</evidence>
<keyword evidence="5" id="KW-1185">Reference proteome</keyword>
<dbReference type="GO" id="GO:0006338">
    <property type="term" value="P:chromatin remodeling"/>
    <property type="evidence" value="ECO:0007669"/>
    <property type="project" value="UniProtKB-ARBA"/>
</dbReference>
<dbReference type="EMBL" id="NHYE01001420">
    <property type="protein sequence ID" value="PPQ95658.1"/>
    <property type="molecule type" value="Genomic_DNA"/>
</dbReference>
<dbReference type="InterPro" id="IPR016197">
    <property type="entry name" value="Chromo-like_dom_sf"/>
</dbReference>
<reference evidence="4 5" key="1">
    <citation type="journal article" date="2018" name="Evol. Lett.">
        <title>Horizontal gene cluster transfer increased hallucinogenic mushroom diversity.</title>
        <authorList>
            <person name="Reynolds H.T."/>
            <person name="Vijayakumar V."/>
            <person name="Gluck-Thaler E."/>
            <person name="Korotkin H.B."/>
            <person name="Matheny P.B."/>
            <person name="Slot J.C."/>
        </authorList>
    </citation>
    <scope>NUCLEOTIDE SEQUENCE [LARGE SCALE GENOMIC DNA]</scope>
    <source>
        <strain evidence="4 5">SRW20</strain>
    </source>
</reference>
<dbReference type="InterPro" id="IPR023780">
    <property type="entry name" value="Chromo_domain"/>
</dbReference>
<dbReference type="InParanoid" id="A0A409XY13"/>